<evidence type="ECO:0000259" key="2">
    <source>
        <dbReference type="Pfam" id="PF26130"/>
    </source>
</evidence>
<dbReference type="Pfam" id="PF26130">
    <property type="entry name" value="PB1-like"/>
    <property type="match status" value="1"/>
</dbReference>
<feature type="compositionally biased region" description="Low complexity" evidence="1">
    <location>
        <begin position="230"/>
        <end position="245"/>
    </location>
</feature>
<feature type="compositionally biased region" description="Polar residues" evidence="1">
    <location>
        <begin position="246"/>
        <end position="277"/>
    </location>
</feature>
<dbReference type="EMBL" id="SDMP01000014">
    <property type="protein sequence ID" value="RYR11592.1"/>
    <property type="molecule type" value="Genomic_DNA"/>
</dbReference>
<gene>
    <name evidence="3" type="ORF">Ahy_B04g069097</name>
</gene>
<evidence type="ECO:0000256" key="1">
    <source>
        <dbReference type="SAM" id="MobiDB-lite"/>
    </source>
</evidence>
<feature type="compositionally biased region" description="Polar residues" evidence="1">
    <location>
        <begin position="179"/>
        <end position="197"/>
    </location>
</feature>
<comment type="caution">
    <text evidence="3">The sequence shown here is derived from an EMBL/GenBank/DDBJ whole genome shotgun (WGS) entry which is preliminary data.</text>
</comment>
<evidence type="ECO:0000313" key="4">
    <source>
        <dbReference type="Proteomes" id="UP000289738"/>
    </source>
</evidence>
<proteinExistence type="predicted"/>
<feature type="compositionally biased region" description="Basic residues" evidence="1">
    <location>
        <begin position="278"/>
        <end position="288"/>
    </location>
</feature>
<name>A0A444ZBM9_ARAHY</name>
<accession>A0A444ZBM9</accession>
<feature type="region of interest" description="Disordered" evidence="1">
    <location>
        <begin position="172"/>
        <end position="496"/>
    </location>
</feature>
<organism evidence="3 4">
    <name type="scientific">Arachis hypogaea</name>
    <name type="common">Peanut</name>
    <dbReference type="NCBI Taxonomy" id="3818"/>
    <lineage>
        <taxon>Eukaryota</taxon>
        <taxon>Viridiplantae</taxon>
        <taxon>Streptophyta</taxon>
        <taxon>Embryophyta</taxon>
        <taxon>Tracheophyta</taxon>
        <taxon>Spermatophyta</taxon>
        <taxon>Magnoliopsida</taxon>
        <taxon>eudicotyledons</taxon>
        <taxon>Gunneridae</taxon>
        <taxon>Pentapetalae</taxon>
        <taxon>rosids</taxon>
        <taxon>fabids</taxon>
        <taxon>Fabales</taxon>
        <taxon>Fabaceae</taxon>
        <taxon>Papilionoideae</taxon>
        <taxon>50 kb inversion clade</taxon>
        <taxon>dalbergioids sensu lato</taxon>
        <taxon>Dalbergieae</taxon>
        <taxon>Pterocarpus clade</taxon>
        <taxon>Arachis</taxon>
    </lineage>
</organism>
<dbReference type="Proteomes" id="UP000289738">
    <property type="component" value="Chromosome B04"/>
</dbReference>
<reference evidence="3 4" key="1">
    <citation type="submission" date="2019-01" db="EMBL/GenBank/DDBJ databases">
        <title>Sequencing of cultivated peanut Arachis hypogaea provides insights into genome evolution and oil improvement.</title>
        <authorList>
            <person name="Chen X."/>
        </authorList>
    </citation>
    <scope>NUCLEOTIDE SEQUENCE [LARGE SCALE GENOMIC DNA]</scope>
    <source>
        <strain evidence="4">cv. Fuhuasheng</strain>
        <tissue evidence="3">Leaves</tissue>
    </source>
</reference>
<feature type="compositionally biased region" description="Basic and acidic residues" evidence="1">
    <location>
        <begin position="414"/>
        <end position="423"/>
    </location>
</feature>
<keyword evidence="4" id="KW-1185">Reference proteome</keyword>
<feature type="compositionally biased region" description="Acidic residues" evidence="1">
    <location>
        <begin position="323"/>
        <end position="339"/>
    </location>
</feature>
<evidence type="ECO:0000313" key="3">
    <source>
        <dbReference type="EMBL" id="RYR11592.1"/>
    </source>
</evidence>
<dbReference type="InterPro" id="IPR058594">
    <property type="entry name" value="PB1-like_dom_pln"/>
</dbReference>
<sequence length="628" mass="68584">MANGRLRGTLTAKLAVKQDDVVLVDGGSGIETSPYCVLNRLIGTNWMEGPPMTFVFHHGGLFRTGEDGDMVYEPDNTEVLMGVKGDTLDVFFVRGYYKELGYIEAGNCWWKVPGVPIPSGLKKLETDADLIAMCKDCRRNHHLINLYFEDCISQPCVVDNRGEGLPLLEAGTSKKKKFSSQAKMQHSQPVKTPTMNHPQPKKPSYEPTKAASQPSRPKAQPSKPNPQPRKPSSQPSKPNQPFSQPTKPTHQASKTTCQPIKTPLQSTKLHPQQTKSNSQRKKVPHHSKTSSQPAKMPESNKKKGNTSACRVTRSGRTVREGPIQDEDSDSHDSYESTEDELYKPPKVVGDSLYSSESDSDSGKGSQRKQKQAEAKEKHRPPKSRLADKEIDTNDSSYEGFEDEESSESGCAKKKAVDAEEHAKQMQLQLAVVTPAPQGSEPQVNPSPTDTDIGTQAEAPMPSLPSPTQADSESDSSDSECIPPTQEPLKDQLIGRPPKLQVIKRKARSISSPKHIATGSVAVSAETIKGTSSGTAKRLEKFMTFVPTPVFKAPRKNDDKKQQIITTTTNSKIISSFKALTSASTVPNFHATFTRHSSYSPSTSISAPASFFVPHTPTASNSSSSTHLK</sequence>
<protein>
    <recommendedName>
        <fullName evidence="2">PB1-like domain-containing protein</fullName>
    </recommendedName>
</protein>
<dbReference type="AlphaFoldDB" id="A0A444ZBM9"/>
<feature type="domain" description="PB1-like" evidence="2">
    <location>
        <begin position="51"/>
        <end position="149"/>
    </location>
</feature>
<feature type="compositionally biased region" description="Polar residues" evidence="1">
    <location>
        <begin position="439"/>
        <end position="453"/>
    </location>
</feature>